<dbReference type="InParanoid" id="A0A146GF15"/>
<keyword evidence="2" id="KW-1185">Reference proteome</keyword>
<sequence>MAEELTATIADYLPEKKVEAMRDKNSHYGMVYLKAINEQVQSSRNSKLEAKRIKLLKEIEQLHPLLAKKIVAATVYQFFAQFDN</sequence>
<dbReference type="EMBL" id="BDCO01000003">
    <property type="protein sequence ID" value="GAT35227.1"/>
    <property type="molecule type" value="Genomic_DNA"/>
</dbReference>
<name>A0A146GF15_TERSA</name>
<organism evidence="1 2">
    <name type="scientific">Terrimicrobium sacchariphilum</name>
    <dbReference type="NCBI Taxonomy" id="690879"/>
    <lineage>
        <taxon>Bacteria</taxon>
        <taxon>Pseudomonadati</taxon>
        <taxon>Verrucomicrobiota</taxon>
        <taxon>Terrimicrobiia</taxon>
        <taxon>Terrimicrobiales</taxon>
        <taxon>Terrimicrobiaceae</taxon>
        <taxon>Terrimicrobium</taxon>
    </lineage>
</organism>
<reference evidence="2" key="1">
    <citation type="journal article" date="2017" name="Genome Announc.">
        <title>Draft Genome Sequence of Terrimicrobium sacchariphilum NM-5T, a Facultative Anaerobic Soil Bacterium of the Class Spartobacteria.</title>
        <authorList>
            <person name="Qiu Y.L."/>
            <person name="Tourlousse D.M."/>
            <person name="Matsuura N."/>
            <person name="Ohashi A."/>
            <person name="Sekiguchi Y."/>
        </authorList>
    </citation>
    <scope>NUCLEOTIDE SEQUENCE [LARGE SCALE GENOMIC DNA]</scope>
    <source>
        <strain evidence="2">NM-5</strain>
    </source>
</reference>
<dbReference type="AlphaFoldDB" id="A0A146GF15"/>
<evidence type="ECO:0000313" key="1">
    <source>
        <dbReference type="EMBL" id="GAT35227.1"/>
    </source>
</evidence>
<accession>A0A146GF15</accession>
<comment type="caution">
    <text evidence="1">The sequence shown here is derived from an EMBL/GenBank/DDBJ whole genome shotgun (WGS) entry which is preliminary data.</text>
</comment>
<evidence type="ECO:0000313" key="2">
    <source>
        <dbReference type="Proteomes" id="UP000076023"/>
    </source>
</evidence>
<proteinExistence type="predicted"/>
<dbReference type="Proteomes" id="UP000076023">
    <property type="component" value="Unassembled WGS sequence"/>
</dbReference>
<gene>
    <name evidence="1" type="ORF">TSACC_3291</name>
</gene>
<dbReference type="RefSeq" id="WP_075081059.1">
    <property type="nucleotide sequence ID" value="NZ_BDCO01000003.1"/>
</dbReference>
<protein>
    <submittedName>
        <fullName evidence="1">Uncharacterized protein</fullName>
    </submittedName>
</protein>